<dbReference type="RefSeq" id="WP_003861254.1">
    <property type="nucleotide sequence ID" value="NZ_CP011309.1"/>
</dbReference>
<dbReference type="EMBL" id="CP011309">
    <property type="protein sequence ID" value="AKF27187.1"/>
    <property type="molecule type" value="Genomic_DNA"/>
</dbReference>
<dbReference type="AlphaFoldDB" id="A0A0F6Z638"/>
<keyword evidence="3" id="KW-1185">Reference proteome</keyword>
<dbReference type="PATRIC" id="fig|92706.3.peg.1301"/>
<reference evidence="2 3" key="1">
    <citation type="submission" date="2015-04" db="EMBL/GenBank/DDBJ databases">
        <title>Complete Genome Sequence of Brevibacterium flavum ATCC 15168.</title>
        <authorList>
            <person name="Ahn J."/>
            <person name="Park G."/>
            <person name="Jeon W."/>
            <person name="Jang Y."/>
            <person name="Jang M."/>
            <person name="Lee H."/>
            <person name="Lee H."/>
        </authorList>
    </citation>
    <scope>NUCLEOTIDE SEQUENCE [LARGE SCALE GENOMIC DNA]</scope>
    <source>
        <strain evidence="2 3">ATCC 15168</strain>
    </source>
</reference>
<dbReference type="HOGENOM" id="CLU_114045_0_0_11"/>
<keyword evidence="1" id="KW-0812">Transmembrane</keyword>
<gene>
    <name evidence="2" type="ORF">YH66_06265</name>
</gene>
<organism evidence="2 3">
    <name type="scientific">[Brevibacterium] flavum</name>
    <dbReference type="NCBI Taxonomy" id="92706"/>
    <lineage>
        <taxon>Bacteria</taxon>
        <taxon>Bacillati</taxon>
        <taxon>Actinomycetota</taxon>
        <taxon>Actinomycetes</taxon>
        <taxon>Mycobacteriales</taxon>
        <taxon>Corynebacteriaceae</taxon>
        <taxon>Corynebacterium</taxon>
    </lineage>
</organism>
<sequence>MTTIMIAIHAIAAILFLGPATVANSQFHVRAFDAHNGNTQAAGSAKTLFKISQSYGMLSLLVPLLGIAIMLLDWSFYKSEGQFHAAIALSVITWALLLFVIFPRQKKMMGALGLLEDDEQAAKTYEIENWDKAKSQLSMFGGIWALLWVIIAVLMFI</sequence>
<keyword evidence="1" id="KW-0472">Membrane</keyword>
<feature type="transmembrane region" description="Helical" evidence="1">
    <location>
        <begin position="137"/>
        <end position="156"/>
    </location>
</feature>
<feature type="transmembrane region" description="Helical" evidence="1">
    <location>
        <begin position="55"/>
        <end position="76"/>
    </location>
</feature>
<evidence type="ECO:0000256" key="1">
    <source>
        <dbReference type="SAM" id="Phobius"/>
    </source>
</evidence>
<evidence type="ECO:0000313" key="3">
    <source>
        <dbReference type="Proteomes" id="UP000034037"/>
    </source>
</evidence>
<accession>A0A0F6Z638</accession>
<keyword evidence="1" id="KW-1133">Transmembrane helix</keyword>
<proteinExistence type="predicted"/>
<name>A0A0F6Z638_9CORY</name>
<dbReference type="Proteomes" id="UP000034037">
    <property type="component" value="Chromosome"/>
</dbReference>
<protein>
    <submittedName>
        <fullName evidence="2">Membrane protein</fullName>
    </submittedName>
</protein>
<feature type="transmembrane region" description="Helical" evidence="1">
    <location>
        <begin position="83"/>
        <end position="102"/>
    </location>
</feature>
<evidence type="ECO:0000313" key="2">
    <source>
        <dbReference type="EMBL" id="AKF27187.1"/>
    </source>
</evidence>